<protein>
    <submittedName>
        <fullName evidence="1">Uncharacterized protein</fullName>
    </submittedName>
</protein>
<proteinExistence type="predicted"/>
<dbReference type="Proteomes" id="UP000663881">
    <property type="component" value="Unassembled WGS sequence"/>
</dbReference>
<organism evidence="1 3">
    <name type="scientific">Adineta steineri</name>
    <dbReference type="NCBI Taxonomy" id="433720"/>
    <lineage>
        <taxon>Eukaryota</taxon>
        <taxon>Metazoa</taxon>
        <taxon>Spiralia</taxon>
        <taxon>Gnathifera</taxon>
        <taxon>Rotifera</taxon>
        <taxon>Eurotatoria</taxon>
        <taxon>Bdelloidea</taxon>
        <taxon>Adinetida</taxon>
        <taxon>Adinetidae</taxon>
        <taxon>Adineta</taxon>
    </lineage>
</organism>
<comment type="caution">
    <text evidence="1">The sequence shown here is derived from an EMBL/GenBank/DDBJ whole genome shotgun (WGS) entry which is preliminary data.</text>
</comment>
<dbReference type="AlphaFoldDB" id="A0A813R6J2"/>
<dbReference type="EMBL" id="CAJOAY010003112">
    <property type="protein sequence ID" value="CAF4002753.1"/>
    <property type="molecule type" value="Genomic_DNA"/>
</dbReference>
<name>A0A813R6J2_9BILA</name>
<sequence length="378" mass="43353">MLNKINSPIDILCRELYRLDNDIDRLQMLITLKSHLHHLQLTPCTLQYFFSLFNNEQYRLQAIHQLIPFIHIFITSDSLPILLDLFTNNEYRLKLIEILKNNELLKTNKEIIEILDNEYFLVKNFKSKQIVDNQETNISPSTTSNMTRVLSNTSGVFEKAKQFVCRVFGSSSPSFDEQLTNKRLINEVNSSIDNIRQKKFHSINNNDLQFQSTPICLSKSYTSIITKSPPPPSPIEQSITRQSSMIFHVDETSLPIQSMMVTQIHSILDNIDSVLDKIEAQTNSIAQRPAFNENYPRIQTTNSVQLDIHVSEDLPNTFIQQSTDQITQTALNIVERHLNMNDGSGDTAPAFIDLLDFIEESNSIISSEDNEEIIDNSD</sequence>
<dbReference type="EMBL" id="CAJNON010000014">
    <property type="protein sequence ID" value="CAF0779384.1"/>
    <property type="molecule type" value="Genomic_DNA"/>
</dbReference>
<dbReference type="OrthoDB" id="10013964at2759"/>
<accession>A0A813R6J2</accession>
<evidence type="ECO:0000313" key="3">
    <source>
        <dbReference type="Proteomes" id="UP000663891"/>
    </source>
</evidence>
<evidence type="ECO:0000313" key="1">
    <source>
        <dbReference type="EMBL" id="CAF0779384.1"/>
    </source>
</evidence>
<evidence type="ECO:0000313" key="2">
    <source>
        <dbReference type="EMBL" id="CAF4002753.1"/>
    </source>
</evidence>
<gene>
    <name evidence="2" type="ORF">OKA104_LOCUS29884</name>
    <name evidence="1" type="ORF">VCS650_LOCUS2841</name>
</gene>
<dbReference type="Proteomes" id="UP000663891">
    <property type="component" value="Unassembled WGS sequence"/>
</dbReference>
<reference evidence="1" key="1">
    <citation type="submission" date="2021-02" db="EMBL/GenBank/DDBJ databases">
        <authorList>
            <person name="Nowell W R."/>
        </authorList>
    </citation>
    <scope>NUCLEOTIDE SEQUENCE</scope>
</reference>